<dbReference type="EMBL" id="CP002198">
    <property type="protein sequence ID" value="ADN15978.1"/>
    <property type="molecule type" value="Genomic_DNA"/>
</dbReference>
<dbReference type="KEGG" id="cyj:Cyan7822_4055"/>
<feature type="chain" id="PRO_5003141121" evidence="1">
    <location>
        <begin position="19"/>
        <end position="146"/>
    </location>
</feature>
<feature type="signal peptide" evidence="1">
    <location>
        <begin position="1"/>
        <end position="18"/>
    </location>
</feature>
<dbReference type="AlphaFoldDB" id="E0U6U1"/>
<accession>E0U6U1</accession>
<proteinExistence type="predicted"/>
<protein>
    <submittedName>
        <fullName evidence="2">Uncharacterized protein</fullName>
    </submittedName>
</protein>
<evidence type="ECO:0000313" key="3">
    <source>
        <dbReference type="Proteomes" id="UP000008206"/>
    </source>
</evidence>
<dbReference type="RefSeq" id="WP_013324046.1">
    <property type="nucleotide sequence ID" value="NC_014501.1"/>
</dbReference>
<dbReference type="Proteomes" id="UP000008206">
    <property type="component" value="Chromosome"/>
</dbReference>
<name>E0U6U1_GLOV7</name>
<keyword evidence="1" id="KW-0732">Signal</keyword>
<reference evidence="3" key="1">
    <citation type="journal article" date="2011" name="MBio">
        <title>Novel metabolic attributes of the genus Cyanothece, comprising a group of unicellular nitrogen-fixing Cyanobacteria.</title>
        <authorList>
            <person name="Bandyopadhyay A."/>
            <person name="Elvitigala T."/>
            <person name="Welsh E."/>
            <person name="Stockel J."/>
            <person name="Liberton M."/>
            <person name="Min H."/>
            <person name="Sherman L.A."/>
            <person name="Pakrasi H.B."/>
        </authorList>
    </citation>
    <scope>NUCLEOTIDE SEQUENCE [LARGE SCALE GENOMIC DNA]</scope>
    <source>
        <strain evidence="3">PCC 7822</strain>
    </source>
</reference>
<evidence type="ECO:0000256" key="1">
    <source>
        <dbReference type="SAM" id="SignalP"/>
    </source>
</evidence>
<organism evidence="2 3">
    <name type="scientific">Gloeothece verrucosa (strain PCC 7822)</name>
    <name type="common">Cyanothece sp. (strain PCC 7822)</name>
    <dbReference type="NCBI Taxonomy" id="497965"/>
    <lineage>
        <taxon>Bacteria</taxon>
        <taxon>Bacillati</taxon>
        <taxon>Cyanobacteriota</taxon>
        <taxon>Cyanophyceae</taxon>
        <taxon>Oscillatoriophycideae</taxon>
        <taxon>Chroococcales</taxon>
        <taxon>Aphanothecaceae</taxon>
        <taxon>Gloeothece</taxon>
        <taxon>Gloeothece verrucosa</taxon>
    </lineage>
</organism>
<dbReference type="HOGENOM" id="CLU_1774303_0_0_3"/>
<keyword evidence="3" id="KW-1185">Reference proteome</keyword>
<sequence length="146" mass="16496">MRNIFLKIAILSFLTSFAIGEQPTNALTLWEQVPNSDLWEMGLGYNQWSKVNNDLTAVQCPQPSLYSSGEICLNNLLIDFSILNKNKPRENHPVQTLIIPQPTEPNLVPGLICFASFLAFTRLINIGEKIFDSHQGTDKIPFIKHQ</sequence>
<evidence type="ECO:0000313" key="2">
    <source>
        <dbReference type="EMBL" id="ADN15978.1"/>
    </source>
</evidence>
<gene>
    <name evidence="2" type="ordered locus">Cyan7822_4055</name>
</gene>